<sequence length="183" mass="19133">MSSSFVVLSEVPIAPADAMRALEYLGLGPGSEPAVDAPAPGDVGTPGALSVNVVIPARLTRPMMVEVIDRLGLLDLQGAWDAVAERVHPESSQRPTAEEVLASVSKAFTAAGCAVEGRTAAEAPLEVVSAHLAEGCETQTVVVFSDPQLLEETFAQDWAHRLEDHLSATVLHLYPGSPQIGTS</sequence>
<dbReference type="InterPro" id="IPR014729">
    <property type="entry name" value="Rossmann-like_a/b/a_fold"/>
</dbReference>
<evidence type="ECO:0000313" key="2">
    <source>
        <dbReference type="Proteomes" id="UP000644727"/>
    </source>
</evidence>
<gene>
    <name evidence="1" type="ORF">IOE58_09665</name>
</gene>
<organism evidence="1 2">
    <name type="scientific">Brachybacterium epidermidis</name>
    <dbReference type="NCBI Taxonomy" id="2781983"/>
    <lineage>
        <taxon>Bacteria</taxon>
        <taxon>Bacillati</taxon>
        <taxon>Actinomycetota</taxon>
        <taxon>Actinomycetes</taxon>
        <taxon>Micrococcales</taxon>
        <taxon>Dermabacteraceae</taxon>
        <taxon>Brachybacterium</taxon>
    </lineage>
</organism>
<comment type="caution">
    <text evidence="1">The sequence shown here is derived from an EMBL/GenBank/DDBJ whole genome shotgun (WGS) entry which is preliminary data.</text>
</comment>
<name>A0ABR9W1X9_9MICO</name>
<proteinExistence type="predicted"/>
<dbReference type="SUPFAM" id="SSF52402">
    <property type="entry name" value="Adenine nucleotide alpha hydrolases-like"/>
    <property type="match status" value="1"/>
</dbReference>
<dbReference type="RefSeq" id="WP_193866185.1">
    <property type="nucleotide sequence ID" value="NZ_JADEYR010000010.1"/>
</dbReference>
<dbReference type="Proteomes" id="UP000644727">
    <property type="component" value="Unassembled WGS sequence"/>
</dbReference>
<reference evidence="1 2" key="1">
    <citation type="submission" date="2020-10" db="EMBL/GenBank/DDBJ databases">
        <title>Draft genome and description of Brachybacterium epidermidis sp nov.</title>
        <authorList>
            <person name="Boxberger M."/>
            <person name="La Scola B."/>
        </authorList>
    </citation>
    <scope>NUCLEOTIDE SEQUENCE [LARGE SCALE GENOMIC DNA]</scope>
    <source>
        <strain evidence="1 2">Marseille-Q2903</strain>
    </source>
</reference>
<keyword evidence="2" id="KW-1185">Reference proteome</keyword>
<dbReference type="Gene3D" id="3.40.50.620">
    <property type="entry name" value="HUPs"/>
    <property type="match status" value="1"/>
</dbReference>
<protein>
    <submittedName>
        <fullName evidence="1">Uncharacterized protein</fullName>
    </submittedName>
</protein>
<evidence type="ECO:0000313" key="1">
    <source>
        <dbReference type="EMBL" id="MBE9404436.1"/>
    </source>
</evidence>
<accession>A0ABR9W1X9</accession>
<dbReference type="EMBL" id="JADEYR010000010">
    <property type="protein sequence ID" value="MBE9404436.1"/>
    <property type="molecule type" value="Genomic_DNA"/>
</dbReference>